<feature type="transmembrane region" description="Helical" evidence="1">
    <location>
        <begin position="227"/>
        <end position="246"/>
    </location>
</feature>
<gene>
    <name evidence="2" type="ORF">QWY28_09120</name>
</gene>
<feature type="transmembrane region" description="Helical" evidence="1">
    <location>
        <begin position="127"/>
        <end position="148"/>
    </location>
</feature>
<evidence type="ECO:0000313" key="3">
    <source>
        <dbReference type="Proteomes" id="UP001168620"/>
    </source>
</evidence>
<feature type="transmembrane region" description="Helical" evidence="1">
    <location>
        <begin position="400"/>
        <end position="420"/>
    </location>
</feature>
<evidence type="ECO:0000256" key="1">
    <source>
        <dbReference type="SAM" id="Phobius"/>
    </source>
</evidence>
<evidence type="ECO:0008006" key="4">
    <source>
        <dbReference type="Google" id="ProtNLM"/>
    </source>
</evidence>
<feature type="transmembrane region" description="Helical" evidence="1">
    <location>
        <begin position="358"/>
        <end position="379"/>
    </location>
</feature>
<organism evidence="2 3">
    <name type="scientific">Nocardioides oceani</name>
    <dbReference type="NCBI Taxonomy" id="3058369"/>
    <lineage>
        <taxon>Bacteria</taxon>
        <taxon>Bacillati</taxon>
        <taxon>Actinomycetota</taxon>
        <taxon>Actinomycetes</taxon>
        <taxon>Propionibacteriales</taxon>
        <taxon>Nocardioidaceae</taxon>
        <taxon>Nocardioides</taxon>
    </lineage>
</organism>
<keyword evidence="1" id="KW-0812">Transmembrane</keyword>
<accession>A0ABT8FF98</accession>
<feature type="transmembrane region" description="Helical" evidence="1">
    <location>
        <begin position="178"/>
        <end position="207"/>
    </location>
</feature>
<feature type="transmembrane region" description="Helical" evidence="1">
    <location>
        <begin position="95"/>
        <end position="120"/>
    </location>
</feature>
<evidence type="ECO:0000313" key="2">
    <source>
        <dbReference type="EMBL" id="MDN4173100.1"/>
    </source>
</evidence>
<keyword evidence="3" id="KW-1185">Reference proteome</keyword>
<feature type="transmembrane region" description="Helical" evidence="1">
    <location>
        <begin position="329"/>
        <end position="352"/>
    </location>
</feature>
<protein>
    <recommendedName>
        <fullName evidence="4">Glycosyltransferase RgtA/B/C/D-like domain-containing protein</fullName>
    </recommendedName>
</protein>
<dbReference type="RefSeq" id="WP_300952183.1">
    <property type="nucleotide sequence ID" value="NZ_JAUHJQ010000002.1"/>
</dbReference>
<reference evidence="2" key="1">
    <citation type="submission" date="2023-06" db="EMBL/GenBank/DDBJ databases">
        <title>Draft genome sequence of Nocardioides sp. SOB77.</title>
        <authorList>
            <person name="Zhang G."/>
        </authorList>
    </citation>
    <scope>NUCLEOTIDE SEQUENCE</scope>
    <source>
        <strain evidence="2">SOB77</strain>
    </source>
</reference>
<dbReference type="Proteomes" id="UP001168620">
    <property type="component" value="Unassembled WGS sequence"/>
</dbReference>
<feature type="transmembrane region" description="Helical" evidence="1">
    <location>
        <begin position="21"/>
        <end position="43"/>
    </location>
</feature>
<feature type="transmembrane region" description="Helical" evidence="1">
    <location>
        <begin position="154"/>
        <end position="171"/>
    </location>
</feature>
<sequence length="613" mass="65478">MRALTGPAAVISGRAAGGPRSLVLGGAVALVLAQLGFRAWAVLPSFFYLDDYRLLHEARAADLDADYAFRAYDSQFMPLGRTLAWLLSRGELIDWTWLAVSTLVMQLLASTACAVMLVVLLGWRRRVLLLLALYLSTALAVPATMWWAAAINQLPLHAAMFGAVAAWVPYLRTRRLRYLALTGVLVALGMLAYVKAVLVLVVLAWVVLAWFTTGGPVRRTARAVRRYWPAVLSGIALGGGFTAYYVTSVPQIDGGDNAAPAGALAERMLGSTLPTGLLGGPWRWDTVNPPVGLADPPLWTVHLSWVVLTVVVLYLALTRVRTLRAWSMLAAYALIAYLVLLLTRAPVVGAVSGNELRYLTDVVCVAVLALALASSELVGAPGSSEPRTSPLLLVRLRPSVVVAVALAVVASGTWSTVTYARIWHVDHPGEDYFGEAVRGTSFGPTPLADQTVPQNLVPGFLFPYNTTRLLLPMLTPRATFPEASESLHVLDESGAVHVAAVEGGIEAPAGPVAGCGYQVRDDGVTVELDGRTVGLEWWIRMEYIASADSSIRVEAGESTVDTEVLAGLGTLFVHVEGEVDSVALSGLEPGVTVCVDELEIGTPVPEDGEEEDQ</sequence>
<feature type="transmembrane region" description="Helical" evidence="1">
    <location>
        <begin position="298"/>
        <end position="317"/>
    </location>
</feature>
<proteinExistence type="predicted"/>
<comment type="caution">
    <text evidence="2">The sequence shown here is derived from an EMBL/GenBank/DDBJ whole genome shotgun (WGS) entry which is preliminary data.</text>
</comment>
<keyword evidence="1" id="KW-1133">Transmembrane helix</keyword>
<name>A0ABT8FF98_9ACTN</name>
<keyword evidence="1" id="KW-0472">Membrane</keyword>
<dbReference type="EMBL" id="JAUHJQ010000002">
    <property type="protein sequence ID" value="MDN4173100.1"/>
    <property type="molecule type" value="Genomic_DNA"/>
</dbReference>